<name>M0IHK4_9EURY</name>
<evidence type="ECO:0000313" key="3">
    <source>
        <dbReference type="Proteomes" id="UP000011508"/>
    </source>
</evidence>
<keyword evidence="3" id="KW-1185">Reference proteome</keyword>
<keyword evidence="1" id="KW-0472">Membrane</keyword>
<proteinExistence type="predicted"/>
<comment type="caution">
    <text evidence="2">The sequence shown here is derived from an EMBL/GenBank/DDBJ whole genome shotgun (WGS) entry which is preliminary data.</text>
</comment>
<feature type="transmembrane region" description="Helical" evidence="1">
    <location>
        <begin position="41"/>
        <end position="57"/>
    </location>
</feature>
<organism evidence="2 3">
    <name type="scientific">Haloferax sulfurifontis ATCC BAA-897</name>
    <dbReference type="NCBI Taxonomy" id="662480"/>
    <lineage>
        <taxon>Archaea</taxon>
        <taxon>Methanobacteriati</taxon>
        <taxon>Methanobacteriota</taxon>
        <taxon>Stenosarchaea group</taxon>
        <taxon>Halobacteria</taxon>
        <taxon>Halobacteriales</taxon>
        <taxon>Haloferacaceae</taxon>
        <taxon>Haloferax</taxon>
    </lineage>
</organism>
<gene>
    <name evidence="2" type="ORF">C441_05424</name>
</gene>
<protein>
    <submittedName>
        <fullName evidence="2">Uncharacterized protein</fullName>
    </submittedName>
</protein>
<dbReference type="EMBL" id="AOLM01000008">
    <property type="protein sequence ID" value="ELZ96256.1"/>
    <property type="molecule type" value="Genomic_DNA"/>
</dbReference>
<dbReference type="PATRIC" id="fig|662480.6.peg.1064"/>
<evidence type="ECO:0000256" key="1">
    <source>
        <dbReference type="SAM" id="Phobius"/>
    </source>
</evidence>
<accession>M0IHK4</accession>
<reference evidence="2 3" key="1">
    <citation type="journal article" date="2014" name="PLoS Genet.">
        <title>Phylogenetically driven sequencing of extremely halophilic archaea reveals strategies for static and dynamic osmo-response.</title>
        <authorList>
            <person name="Becker E.A."/>
            <person name="Seitzer P.M."/>
            <person name="Tritt A."/>
            <person name="Larsen D."/>
            <person name="Krusor M."/>
            <person name="Yao A.I."/>
            <person name="Wu D."/>
            <person name="Madern D."/>
            <person name="Eisen J.A."/>
            <person name="Darling A.E."/>
            <person name="Facciotti M.T."/>
        </authorList>
    </citation>
    <scope>NUCLEOTIDE SEQUENCE [LARGE SCALE GENOMIC DNA]</scope>
    <source>
        <strain evidence="2 3">ATCC BAA-897</strain>
    </source>
</reference>
<evidence type="ECO:0000313" key="2">
    <source>
        <dbReference type="EMBL" id="ELZ96256.1"/>
    </source>
</evidence>
<dbReference type="Proteomes" id="UP000011508">
    <property type="component" value="Unassembled WGS sequence"/>
</dbReference>
<sequence>MTTESPNDDSTLSMNALAVGSAAFAVSLFVVALFAMTVGELRGAGLAFLSASLVIYLREKYLVGD</sequence>
<keyword evidence="1" id="KW-0812">Transmembrane</keyword>
<keyword evidence="1" id="KW-1133">Transmembrane helix</keyword>
<feature type="transmembrane region" description="Helical" evidence="1">
    <location>
        <begin position="12"/>
        <end position="35"/>
    </location>
</feature>
<dbReference type="AlphaFoldDB" id="M0IHK4"/>